<protein>
    <submittedName>
        <fullName evidence="1">Uncharacterized protein</fullName>
    </submittedName>
</protein>
<feature type="non-terminal residue" evidence="1">
    <location>
        <position position="1"/>
    </location>
</feature>
<proteinExistence type="predicted"/>
<keyword evidence="2" id="KW-1185">Reference proteome</keyword>
<name>A0A9W8MM22_9AGAR</name>
<comment type="caution">
    <text evidence="1">The sequence shown here is derived from an EMBL/GenBank/DDBJ whole genome shotgun (WGS) entry which is preliminary data.</text>
</comment>
<gene>
    <name evidence="1" type="ORF">H1R20_g3124</name>
</gene>
<evidence type="ECO:0000313" key="2">
    <source>
        <dbReference type="Proteomes" id="UP001140091"/>
    </source>
</evidence>
<dbReference type="OrthoDB" id="432970at2759"/>
<dbReference type="Proteomes" id="UP001140091">
    <property type="component" value="Unassembled WGS sequence"/>
</dbReference>
<dbReference type="AlphaFoldDB" id="A0A9W8MM22"/>
<sequence length="421" mass="47328">MPLDTDEFLSHFDYFEGAVAMEGIIVASEDQLLSQARMGSLVHLRSLTRVFLRSGRAFNFAIVDTFKELVLRQPTPEIIELSSGLSEAVRQTELAIHCIFASADLLTRTQSWKQVGKSLLPHWEAIVLWVGFIVEDLSELLGPDKAQVRQLVRCGAIVLAKVAWVGNWSAKLFRSHGAAEAVISLWRFLDADGLPIFISSLMEYAGCPIISLFQNWCFRNGDAALSKLQEQTGDSLKATFHFVSGRLKSLKQRLASKRMTVLWAISDVRAIWKIVLHMIEHGPSKQIYDAMIRFKVFRRMVQSLNEVTKWAIEVPPGYNQNEGETSMVYASETMGEVMSCMLSSTDPSRAIAQGIYGGLHHYLIRHFLPHASTTTLQYRTLLDAYRNISLHGVYPAVRQATIRSQVIPDKNGITKTENPFP</sequence>
<evidence type="ECO:0000313" key="1">
    <source>
        <dbReference type="EMBL" id="KAJ2933953.1"/>
    </source>
</evidence>
<accession>A0A9W8MM22</accession>
<reference evidence="1" key="1">
    <citation type="submission" date="2022-06" db="EMBL/GenBank/DDBJ databases">
        <title>Genome Sequence of Candolleomyces eurysporus.</title>
        <authorList>
            <person name="Buettner E."/>
        </authorList>
    </citation>
    <scope>NUCLEOTIDE SEQUENCE</scope>
    <source>
        <strain evidence="1">VTCC 930004</strain>
    </source>
</reference>
<dbReference type="EMBL" id="JANBPK010000730">
    <property type="protein sequence ID" value="KAJ2933953.1"/>
    <property type="molecule type" value="Genomic_DNA"/>
</dbReference>
<organism evidence="1 2">
    <name type="scientific">Candolleomyces eurysporus</name>
    <dbReference type="NCBI Taxonomy" id="2828524"/>
    <lineage>
        <taxon>Eukaryota</taxon>
        <taxon>Fungi</taxon>
        <taxon>Dikarya</taxon>
        <taxon>Basidiomycota</taxon>
        <taxon>Agaricomycotina</taxon>
        <taxon>Agaricomycetes</taxon>
        <taxon>Agaricomycetidae</taxon>
        <taxon>Agaricales</taxon>
        <taxon>Agaricineae</taxon>
        <taxon>Psathyrellaceae</taxon>
        <taxon>Candolleomyces</taxon>
    </lineage>
</organism>